<dbReference type="GO" id="GO:0016757">
    <property type="term" value="F:glycosyltransferase activity"/>
    <property type="evidence" value="ECO:0007669"/>
    <property type="project" value="UniProtKB-KW"/>
</dbReference>
<evidence type="ECO:0000256" key="2">
    <source>
        <dbReference type="ARBA" id="ARBA00022676"/>
    </source>
</evidence>
<keyword evidence="6" id="KW-1133">Transmembrane helix</keyword>
<sequence>MFSYNNITIALSCLFISSIYVIYINYDTEKLLKYQNPYKTIKPTRTIQDKSVSDDLLYKNYTLWKPKDFNLDCSIVISGDISYIKKVKKKRFKIKKLPKDYKYDCESLKSRGFYPKVPLSDIEANYPIAYARNVYKNFHLLELEFLVSYAPQNHYCFSVDLKSSELYKQLTSLSKCFNNVYISPVRYKMNSDGIYQALSTYECMKILKDKKWNYLFILQNDDFPIKTNREIVEILTARNSTLDMEFCDPSPFVEERVDQNASWDYKSLNFFNESEMNEYDKTFLSKKLKFYKGSYASGIPRDSIDYILNNISISKYLKQINTADRFGEDEMVWQTLFSDNFLKIPHYVERNCLSTEYNEEVFMVRDAIWPERECKSNLYRHGVCVYGIEMLNQIKNMKRLFGYRFLPDRDFGAALCFTEYLVNKTYKMKSDKIDTTFYVNLPSTKYQNANQQTKNDIIKKCAFKKKW</sequence>
<dbReference type="PANTHER" id="PTHR46671">
    <property type="entry name" value="PROTEIN CBG11221"/>
    <property type="match status" value="1"/>
</dbReference>
<accession>A0A0N5C1U1</accession>
<dbReference type="Pfam" id="PF02485">
    <property type="entry name" value="Branch"/>
    <property type="match status" value="1"/>
</dbReference>
<comment type="subcellular location">
    <subcellularLocation>
        <location evidence="1">Membrane</location>
        <topology evidence="1">Single-pass type II membrane protein</topology>
    </subcellularLocation>
</comment>
<evidence type="ECO:0000313" key="8">
    <source>
        <dbReference type="WBParaSite" id="SPAL_0001196100.1"/>
    </source>
</evidence>
<keyword evidence="5" id="KW-0325">Glycoprotein</keyword>
<dbReference type="PANTHER" id="PTHR46671:SF7">
    <property type="entry name" value="CORE-2_I-BRANCHING ENZYME"/>
    <property type="match status" value="1"/>
</dbReference>
<name>A0A0N5C1U1_STREA</name>
<dbReference type="Proteomes" id="UP000046392">
    <property type="component" value="Unplaced"/>
</dbReference>
<proteinExistence type="predicted"/>
<evidence type="ECO:0000256" key="5">
    <source>
        <dbReference type="ARBA" id="ARBA00023180"/>
    </source>
</evidence>
<evidence type="ECO:0000256" key="4">
    <source>
        <dbReference type="ARBA" id="ARBA00023136"/>
    </source>
</evidence>
<keyword evidence="2" id="KW-0328">Glycosyltransferase</keyword>
<organism evidence="7 8">
    <name type="scientific">Strongyloides papillosus</name>
    <name type="common">Intestinal threadworm</name>
    <dbReference type="NCBI Taxonomy" id="174720"/>
    <lineage>
        <taxon>Eukaryota</taxon>
        <taxon>Metazoa</taxon>
        <taxon>Ecdysozoa</taxon>
        <taxon>Nematoda</taxon>
        <taxon>Chromadorea</taxon>
        <taxon>Rhabditida</taxon>
        <taxon>Tylenchina</taxon>
        <taxon>Panagrolaimomorpha</taxon>
        <taxon>Strongyloidoidea</taxon>
        <taxon>Strongyloididae</taxon>
        <taxon>Strongyloides</taxon>
    </lineage>
</organism>
<protein>
    <submittedName>
        <fullName evidence="8">Glycosyltransferase family 92 protein</fullName>
    </submittedName>
</protein>
<evidence type="ECO:0000256" key="1">
    <source>
        <dbReference type="ARBA" id="ARBA00004606"/>
    </source>
</evidence>
<feature type="transmembrane region" description="Helical" evidence="6">
    <location>
        <begin position="6"/>
        <end position="26"/>
    </location>
</feature>
<keyword evidence="3" id="KW-0808">Transferase</keyword>
<evidence type="ECO:0000256" key="3">
    <source>
        <dbReference type="ARBA" id="ARBA00022679"/>
    </source>
</evidence>
<keyword evidence="4 6" id="KW-0472">Membrane</keyword>
<dbReference type="InterPro" id="IPR003406">
    <property type="entry name" value="Glyco_trans_14"/>
</dbReference>
<dbReference type="STRING" id="174720.A0A0N5C1U1"/>
<dbReference type="WBParaSite" id="SPAL_0001196100.1">
    <property type="protein sequence ID" value="SPAL_0001196100.1"/>
    <property type="gene ID" value="SPAL_0001196100"/>
</dbReference>
<evidence type="ECO:0000313" key="7">
    <source>
        <dbReference type="Proteomes" id="UP000046392"/>
    </source>
</evidence>
<keyword evidence="6" id="KW-0812">Transmembrane</keyword>
<dbReference type="AlphaFoldDB" id="A0A0N5C1U1"/>
<reference evidence="8" key="1">
    <citation type="submission" date="2017-02" db="UniProtKB">
        <authorList>
            <consortium name="WormBaseParasite"/>
        </authorList>
    </citation>
    <scope>IDENTIFICATION</scope>
</reference>
<evidence type="ECO:0000256" key="6">
    <source>
        <dbReference type="SAM" id="Phobius"/>
    </source>
</evidence>
<dbReference type="GO" id="GO:0016020">
    <property type="term" value="C:membrane"/>
    <property type="evidence" value="ECO:0007669"/>
    <property type="project" value="UniProtKB-SubCell"/>
</dbReference>
<keyword evidence="7" id="KW-1185">Reference proteome</keyword>